<dbReference type="AlphaFoldDB" id="A0A8H3CTR2"/>
<dbReference type="EMBL" id="CAJMXA010003513">
    <property type="protein sequence ID" value="CAE6499639.1"/>
    <property type="molecule type" value="Genomic_DNA"/>
</dbReference>
<name>A0A8H3CTR2_9AGAM</name>
<dbReference type="Proteomes" id="UP000663853">
    <property type="component" value="Unassembled WGS sequence"/>
</dbReference>
<evidence type="ECO:0000313" key="1">
    <source>
        <dbReference type="EMBL" id="CAE6499639.1"/>
    </source>
</evidence>
<accession>A0A8H3CTR2</accession>
<dbReference type="Gene3D" id="3.80.10.10">
    <property type="entry name" value="Ribonuclease Inhibitor"/>
    <property type="match status" value="1"/>
</dbReference>
<comment type="caution">
    <text evidence="1">The sequence shown here is derived from an EMBL/GenBank/DDBJ whole genome shotgun (WGS) entry which is preliminary data.</text>
</comment>
<protein>
    <recommendedName>
        <fullName evidence="3">F-box domain-containing protein</fullName>
    </recommendedName>
</protein>
<proteinExistence type="predicted"/>
<gene>
    <name evidence="1" type="ORF">RDB_LOCUS111000</name>
</gene>
<sequence>MKSLFIQAPCSVTLDWEDASASLASALTTYLDLSLSLESKYLRVAMTSNLVDRIDSKLGNIQSIMEEQLFKSRSALARTRNRLASPLYRFPEEIMSQIFMNVIHDYHPLMENISPISMEDHLTYTYRSLHDLLRVCSVWRNVALRRAALWSTIPILDSAFGISFSGCRLYQETRLSLQRAGGAGLHLAAVLGISEYQKTKLLPDYASRFHTINLKSEHLRSIQKIIDMVLESGIPRSLRELSICHTHSGTCNYAERLPRNPDYLNLHECNHRATFGQLVQSVATLRISGLPFHWHAITFSTELVELQIHSVTLGYESGLNHFLKAVASATQLRDLKIISVSAFPNPEENESAMPLSIAIPNLESLYLQDLHYNVLQRILTTIVPGSHHLTLYLTHKSFYTGTIDADSEDFTEEDVEPSDLCNLLCIIPVNTLLLFGDYGDHWLTDLELRQLLRSIPSLKTLRMSDWDFFATNWATLERPRGVPFPKLQNLHLTGARIFDAAGLKKVITSHQIQHLEIGGSVYKGEHELANREELKLGGGLVNWLESHVPSVCLRKHSYEAPEFQAARWRLW</sequence>
<dbReference type="InterPro" id="IPR032675">
    <property type="entry name" value="LRR_dom_sf"/>
</dbReference>
<organism evidence="1 2">
    <name type="scientific">Rhizoctonia solani</name>
    <dbReference type="NCBI Taxonomy" id="456999"/>
    <lineage>
        <taxon>Eukaryota</taxon>
        <taxon>Fungi</taxon>
        <taxon>Dikarya</taxon>
        <taxon>Basidiomycota</taxon>
        <taxon>Agaricomycotina</taxon>
        <taxon>Agaricomycetes</taxon>
        <taxon>Cantharellales</taxon>
        <taxon>Ceratobasidiaceae</taxon>
        <taxon>Rhizoctonia</taxon>
    </lineage>
</organism>
<evidence type="ECO:0008006" key="3">
    <source>
        <dbReference type="Google" id="ProtNLM"/>
    </source>
</evidence>
<reference evidence="1" key="1">
    <citation type="submission" date="2021-01" db="EMBL/GenBank/DDBJ databases">
        <authorList>
            <person name="Kaushik A."/>
        </authorList>
    </citation>
    <scope>NUCLEOTIDE SEQUENCE</scope>
    <source>
        <strain evidence="1">AG6-10EEA</strain>
    </source>
</reference>
<dbReference type="SUPFAM" id="SSF52047">
    <property type="entry name" value="RNI-like"/>
    <property type="match status" value="1"/>
</dbReference>
<evidence type="ECO:0000313" key="2">
    <source>
        <dbReference type="Proteomes" id="UP000663853"/>
    </source>
</evidence>